<name>E0XR38_9GAMM</name>
<evidence type="ECO:0000256" key="1">
    <source>
        <dbReference type="SAM" id="MobiDB-lite"/>
    </source>
</evidence>
<evidence type="ECO:0000313" key="2">
    <source>
        <dbReference type="EMBL" id="ADI16879.1"/>
    </source>
</evidence>
<feature type="compositionally biased region" description="Basic and acidic residues" evidence="1">
    <location>
        <begin position="16"/>
        <end position="25"/>
    </location>
</feature>
<dbReference type="AlphaFoldDB" id="E0XR38"/>
<protein>
    <submittedName>
        <fullName evidence="2">Uncharacterized protein</fullName>
    </submittedName>
</protein>
<dbReference type="EMBL" id="GU474849">
    <property type="protein sequence ID" value="ADI16879.1"/>
    <property type="molecule type" value="Genomic_DNA"/>
</dbReference>
<accession>E0XR38</accession>
<sequence length="47" mass="4950">MGLFSLKSKNSGGIPERSKGSDCKSDGYAFEGSNPSPATMFCCNVSR</sequence>
<proteinExistence type="predicted"/>
<feature type="region of interest" description="Disordered" evidence="1">
    <location>
        <begin position="1"/>
        <end position="33"/>
    </location>
</feature>
<reference evidence="2" key="1">
    <citation type="journal article" date="2011" name="Environ. Microbiol.">
        <title>Time-series analyses of Monterey Bay coastal microbial picoplankton using a 'genome proxy' microarray.</title>
        <authorList>
            <person name="Rich V.I."/>
            <person name="Pham V.D."/>
            <person name="Eppley J."/>
            <person name="Shi Y."/>
            <person name="DeLong E.F."/>
        </authorList>
    </citation>
    <scope>NUCLEOTIDE SEQUENCE</scope>
</reference>
<organism evidence="2">
    <name type="scientific">uncultured gamma proteobacterium HF0010_16J05</name>
    <dbReference type="NCBI Taxonomy" id="710981"/>
    <lineage>
        <taxon>Bacteria</taxon>
        <taxon>Pseudomonadati</taxon>
        <taxon>Pseudomonadota</taxon>
        <taxon>Gammaproteobacteria</taxon>
        <taxon>environmental samples</taxon>
    </lineage>
</organism>